<gene>
    <name evidence="1" type="ORF">J1N35_044688</name>
</gene>
<proteinExistence type="predicted"/>
<evidence type="ECO:0000313" key="1">
    <source>
        <dbReference type="EMBL" id="KAH1032514.1"/>
    </source>
</evidence>
<dbReference type="EMBL" id="JAIQCV010000013">
    <property type="protein sequence ID" value="KAH1032514.1"/>
    <property type="molecule type" value="Genomic_DNA"/>
</dbReference>
<dbReference type="Proteomes" id="UP000828251">
    <property type="component" value="Unassembled WGS sequence"/>
</dbReference>
<comment type="caution">
    <text evidence="1">The sequence shown here is derived from an EMBL/GenBank/DDBJ whole genome shotgun (WGS) entry which is preliminary data.</text>
</comment>
<protein>
    <recommendedName>
        <fullName evidence="3">CCHC-type domain-containing protein</fullName>
    </recommendedName>
</protein>
<organism evidence="1 2">
    <name type="scientific">Gossypium stocksii</name>
    <dbReference type="NCBI Taxonomy" id="47602"/>
    <lineage>
        <taxon>Eukaryota</taxon>
        <taxon>Viridiplantae</taxon>
        <taxon>Streptophyta</taxon>
        <taxon>Embryophyta</taxon>
        <taxon>Tracheophyta</taxon>
        <taxon>Spermatophyta</taxon>
        <taxon>Magnoliopsida</taxon>
        <taxon>eudicotyledons</taxon>
        <taxon>Gunneridae</taxon>
        <taxon>Pentapetalae</taxon>
        <taxon>rosids</taxon>
        <taxon>malvids</taxon>
        <taxon>Malvales</taxon>
        <taxon>Malvaceae</taxon>
        <taxon>Malvoideae</taxon>
        <taxon>Gossypium</taxon>
    </lineage>
</organism>
<dbReference type="SUPFAM" id="SSF57756">
    <property type="entry name" value="Retrovirus zinc finger-like domains"/>
    <property type="match status" value="1"/>
</dbReference>
<keyword evidence="2" id="KW-1185">Reference proteome</keyword>
<evidence type="ECO:0008006" key="3">
    <source>
        <dbReference type="Google" id="ProtNLM"/>
    </source>
</evidence>
<reference evidence="1 2" key="1">
    <citation type="journal article" date="2021" name="Plant Biotechnol. J.">
        <title>Multi-omics assisted identification of the key and species-specific regulatory components of drought-tolerant mechanisms in Gossypium stocksii.</title>
        <authorList>
            <person name="Yu D."/>
            <person name="Ke L."/>
            <person name="Zhang D."/>
            <person name="Wu Y."/>
            <person name="Sun Y."/>
            <person name="Mei J."/>
            <person name="Sun J."/>
            <person name="Sun Y."/>
        </authorList>
    </citation>
    <scope>NUCLEOTIDE SEQUENCE [LARGE SCALE GENOMIC DNA]</scope>
    <source>
        <strain evidence="2">cv. E1</strain>
        <tissue evidence="1">Leaf</tissue>
    </source>
</reference>
<accession>A0A9D3U9Q3</accession>
<dbReference type="GO" id="GO:0008270">
    <property type="term" value="F:zinc ion binding"/>
    <property type="evidence" value="ECO:0007669"/>
    <property type="project" value="InterPro"/>
</dbReference>
<dbReference type="AlphaFoldDB" id="A0A9D3U9Q3"/>
<sequence>MEMKCSKCKKFGHNKRNCRREVSQNLPVTRHIVGVHNQVATPTHQKAFPTH</sequence>
<dbReference type="OrthoDB" id="10388612at2759"/>
<dbReference type="GO" id="GO:0003676">
    <property type="term" value="F:nucleic acid binding"/>
    <property type="evidence" value="ECO:0007669"/>
    <property type="project" value="InterPro"/>
</dbReference>
<evidence type="ECO:0000313" key="2">
    <source>
        <dbReference type="Proteomes" id="UP000828251"/>
    </source>
</evidence>
<name>A0A9D3U9Q3_9ROSI</name>
<dbReference type="InterPro" id="IPR036875">
    <property type="entry name" value="Znf_CCHC_sf"/>
</dbReference>